<sequence length="113" mass="13113">MRTLARSLTPGDLLVCDAIFETYWTFAMLEGIGCDGIFEINGSRSRPEKRRAYLTLHRPSQPEWMNAETYESCPKQIRVRQVISRRRGYQDTFFITSLTDQRSVSAKEIVALY</sequence>
<organism evidence="1 2">
    <name type="scientific">Granulosicoccus antarcticus IMCC3135</name>
    <dbReference type="NCBI Taxonomy" id="1192854"/>
    <lineage>
        <taxon>Bacteria</taxon>
        <taxon>Pseudomonadati</taxon>
        <taxon>Pseudomonadota</taxon>
        <taxon>Gammaproteobacteria</taxon>
        <taxon>Chromatiales</taxon>
        <taxon>Granulosicoccaceae</taxon>
        <taxon>Granulosicoccus</taxon>
    </lineage>
</organism>
<dbReference type="AlphaFoldDB" id="A0A2Z2NKB5"/>
<evidence type="ECO:0000313" key="2">
    <source>
        <dbReference type="Proteomes" id="UP000250079"/>
    </source>
</evidence>
<dbReference type="Proteomes" id="UP000250079">
    <property type="component" value="Chromosome"/>
</dbReference>
<accession>A0A2Z2NKB5</accession>
<dbReference type="KEGG" id="gai:IMCC3135_00960"/>
<proteinExistence type="predicted"/>
<reference evidence="1 2" key="1">
    <citation type="submission" date="2016-12" db="EMBL/GenBank/DDBJ databases">
        <authorList>
            <person name="Song W.-J."/>
            <person name="Kurnit D.M."/>
        </authorList>
    </citation>
    <scope>NUCLEOTIDE SEQUENCE [LARGE SCALE GENOMIC DNA]</scope>
    <source>
        <strain evidence="1 2">IMCC3135</strain>
    </source>
</reference>
<evidence type="ECO:0000313" key="1">
    <source>
        <dbReference type="EMBL" id="ASJ70318.1"/>
    </source>
</evidence>
<name>A0A2Z2NKB5_9GAMM</name>
<protein>
    <recommendedName>
        <fullName evidence="3">Transposase IS4-like domain-containing protein</fullName>
    </recommendedName>
</protein>
<gene>
    <name evidence="1" type="ORF">IMCC3135_00960</name>
</gene>
<dbReference type="EMBL" id="CP018632">
    <property type="protein sequence ID" value="ASJ70318.1"/>
    <property type="molecule type" value="Genomic_DNA"/>
</dbReference>
<keyword evidence="2" id="KW-1185">Reference proteome</keyword>
<evidence type="ECO:0008006" key="3">
    <source>
        <dbReference type="Google" id="ProtNLM"/>
    </source>
</evidence>